<dbReference type="InterPro" id="IPR032675">
    <property type="entry name" value="LRR_dom_sf"/>
</dbReference>
<dbReference type="EMBL" id="SRMA01026947">
    <property type="protein sequence ID" value="TRY65114.1"/>
    <property type="molecule type" value="Genomic_DNA"/>
</dbReference>
<dbReference type="Proteomes" id="UP000316079">
    <property type="component" value="Unassembled WGS sequence"/>
</dbReference>
<dbReference type="InterPro" id="IPR001611">
    <property type="entry name" value="Leu-rich_rpt"/>
</dbReference>
<dbReference type="PANTHER" id="PTHR46984:SF1">
    <property type="entry name" value="LEUCINE-RICH REPEAT-CONTAINING PROTEIN 71"/>
    <property type="match status" value="1"/>
</dbReference>
<name>A0A553NI41_9TELE</name>
<feature type="compositionally biased region" description="Basic and acidic residues" evidence="1">
    <location>
        <begin position="264"/>
        <end position="291"/>
    </location>
</feature>
<evidence type="ECO:0000313" key="3">
    <source>
        <dbReference type="Proteomes" id="UP000316079"/>
    </source>
</evidence>
<dbReference type="InterPro" id="IPR053040">
    <property type="entry name" value="LRR-containing_protein_71"/>
</dbReference>
<dbReference type="SUPFAM" id="SSF52047">
    <property type="entry name" value="RNI-like"/>
    <property type="match status" value="1"/>
</dbReference>
<dbReference type="SMART" id="SM00368">
    <property type="entry name" value="LRR_RI"/>
    <property type="match status" value="4"/>
</dbReference>
<dbReference type="Gene3D" id="3.80.10.10">
    <property type="entry name" value="Ribonuclease Inhibitor"/>
    <property type="match status" value="1"/>
</dbReference>
<organism evidence="2 3">
    <name type="scientific">Danionella cerebrum</name>
    <dbReference type="NCBI Taxonomy" id="2873325"/>
    <lineage>
        <taxon>Eukaryota</taxon>
        <taxon>Metazoa</taxon>
        <taxon>Chordata</taxon>
        <taxon>Craniata</taxon>
        <taxon>Vertebrata</taxon>
        <taxon>Euteleostomi</taxon>
        <taxon>Actinopterygii</taxon>
        <taxon>Neopterygii</taxon>
        <taxon>Teleostei</taxon>
        <taxon>Ostariophysi</taxon>
        <taxon>Cypriniformes</taxon>
        <taxon>Danionidae</taxon>
        <taxon>Danioninae</taxon>
        <taxon>Danionella</taxon>
    </lineage>
</organism>
<sequence>MRKRSEKSKENVDTVDSGIEEEPTLTVKLPKTADQFQGTGNFHLDFIELCKIMGVKEIPLIKQPRSASAKRGHWSPQRCVWIERDPEDNNSIKELIISGWKVDDLIHRVLSRTLPALSDLQCLQMSRIGLTDHAFTIIKNTVLLCMNLRLTDISLRNCRIGEEGARLIGSALSTKNSADKSLVSLNLTFNKIGDAGAMYLAQGLRFNRSLLCLSLSYNHIGDTGATHLAEVLGQFVLTHDEIVERRKLLMRVDRSSMAQSSLETPKKDEKPAPSLSGKKEESKIAKKESKVPRGPVGKLGEKDKNVNISEQETTEAFVETVNPLLEPGIVHTGGKVIHPGNRSLISLNLSGNELTEQSLKVFLLSLEVQGEDGLLRLSLNAKESVSRRLWNTTQDTGNDLC</sequence>
<evidence type="ECO:0008006" key="4">
    <source>
        <dbReference type="Google" id="ProtNLM"/>
    </source>
</evidence>
<dbReference type="AlphaFoldDB" id="A0A553NI41"/>
<accession>A0A553NI41</accession>
<dbReference type="OrthoDB" id="120976at2759"/>
<evidence type="ECO:0000313" key="2">
    <source>
        <dbReference type="EMBL" id="TRY65114.1"/>
    </source>
</evidence>
<protein>
    <recommendedName>
        <fullName evidence="4">Leucine-rich repeat-containing protein 71</fullName>
    </recommendedName>
</protein>
<keyword evidence="3" id="KW-1185">Reference proteome</keyword>
<dbReference type="Pfam" id="PF13516">
    <property type="entry name" value="LRR_6"/>
    <property type="match status" value="3"/>
</dbReference>
<feature type="region of interest" description="Disordered" evidence="1">
    <location>
        <begin position="254"/>
        <end position="308"/>
    </location>
</feature>
<reference evidence="2 3" key="1">
    <citation type="journal article" date="2019" name="Sci. Data">
        <title>Hybrid genome assembly and annotation of Danionella translucida.</title>
        <authorList>
            <person name="Kadobianskyi M."/>
            <person name="Schulze L."/>
            <person name="Schuelke M."/>
            <person name="Judkewitz B."/>
        </authorList>
    </citation>
    <scope>NUCLEOTIDE SEQUENCE [LARGE SCALE GENOMIC DNA]</scope>
    <source>
        <strain evidence="2 3">Bolton</strain>
    </source>
</reference>
<dbReference type="STRING" id="623744.A0A553NI41"/>
<evidence type="ECO:0000256" key="1">
    <source>
        <dbReference type="SAM" id="MobiDB-lite"/>
    </source>
</evidence>
<dbReference type="PANTHER" id="PTHR46984">
    <property type="entry name" value="LEUCINE-RICH REPEAT-CONTAINING PROTEIN 71"/>
    <property type="match status" value="1"/>
</dbReference>
<proteinExistence type="predicted"/>
<gene>
    <name evidence="2" type="ORF">DNTS_009669</name>
</gene>
<comment type="caution">
    <text evidence="2">The sequence shown here is derived from an EMBL/GenBank/DDBJ whole genome shotgun (WGS) entry which is preliminary data.</text>
</comment>